<keyword evidence="2" id="KW-1185">Reference proteome</keyword>
<reference evidence="1" key="1">
    <citation type="submission" date="2021-01" db="EMBL/GenBank/DDBJ databases">
        <authorList>
            <consortium name="Genoscope - CEA"/>
            <person name="William W."/>
        </authorList>
    </citation>
    <scope>NUCLEOTIDE SEQUENCE</scope>
</reference>
<protein>
    <submittedName>
        <fullName evidence="1">Uncharacterized protein</fullName>
    </submittedName>
</protein>
<name>A0A8S1XCQ6_PAROT</name>
<evidence type="ECO:0000313" key="1">
    <source>
        <dbReference type="EMBL" id="CAD8199046.1"/>
    </source>
</evidence>
<dbReference type="Proteomes" id="UP000683925">
    <property type="component" value="Unassembled WGS sequence"/>
</dbReference>
<comment type="caution">
    <text evidence="1">The sequence shown here is derived from an EMBL/GenBank/DDBJ whole genome shotgun (WGS) entry which is preliminary data.</text>
</comment>
<organism evidence="1 2">
    <name type="scientific">Paramecium octaurelia</name>
    <dbReference type="NCBI Taxonomy" id="43137"/>
    <lineage>
        <taxon>Eukaryota</taxon>
        <taxon>Sar</taxon>
        <taxon>Alveolata</taxon>
        <taxon>Ciliophora</taxon>
        <taxon>Intramacronucleata</taxon>
        <taxon>Oligohymenophorea</taxon>
        <taxon>Peniculida</taxon>
        <taxon>Parameciidae</taxon>
        <taxon>Paramecium</taxon>
    </lineage>
</organism>
<sequence>MSSIDYIYLASDVQVFFKTITCLGLQLLVHYLRMEKDPFTIHSLSVRCLDQIPMYYLIDYLHHKSNLEASIFQFI</sequence>
<gene>
    <name evidence="1" type="ORF">POCTA_138.1.T1180118</name>
</gene>
<accession>A0A8S1XCQ6</accession>
<proteinExistence type="predicted"/>
<dbReference type="EMBL" id="CAJJDP010000118">
    <property type="protein sequence ID" value="CAD8199046.1"/>
    <property type="molecule type" value="Genomic_DNA"/>
</dbReference>
<dbReference type="AlphaFoldDB" id="A0A8S1XCQ6"/>
<evidence type="ECO:0000313" key="2">
    <source>
        <dbReference type="Proteomes" id="UP000683925"/>
    </source>
</evidence>